<reference evidence="10" key="1">
    <citation type="submission" date="2021-03" db="EMBL/GenBank/DDBJ databases">
        <authorList>
            <person name="Wang G."/>
        </authorList>
    </citation>
    <scope>NUCLEOTIDE SEQUENCE</scope>
    <source>
        <strain evidence="10">KCTC 12899</strain>
    </source>
</reference>
<keyword evidence="4" id="KW-0547">Nucleotide-binding</keyword>
<dbReference type="SUPFAM" id="SSF55060">
    <property type="entry name" value="GHMP Kinase, C-terminal domain"/>
    <property type="match status" value="1"/>
</dbReference>
<keyword evidence="2" id="KW-0444">Lipid biosynthesis</keyword>
<keyword evidence="3" id="KW-0808">Transferase</keyword>
<dbReference type="PRINTS" id="PR00960">
    <property type="entry name" value="LMBPPROTEIN"/>
</dbReference>
<evidence type="ECO:0000256" key="3">
    <source>
        <dbReference type="ARBA" id="ARBA00022679"/>
    </source>
</evidence>
<evidence type="ECO:0000256" key="8">
    <source>
        <dbReference type="ARBA" id="ARBA00023098"/>
    </source>
</evidence>
<keyword evidence="6" id="KW-0067">ATP-binding</keyword>
<proteinExistence type="predicted"/>
<dbReference type="Proteomes" id="UP000664417">
    <property type="component" value="Unassembled WGS sequence"/>
</dbReference>
<dbReference type="InterPro" id="IPR020568">
    <property type="entry name" value="Ribosomal_Su5_D2-typ_SF"/>
</dbReference>
<dbReference type="RefSeq" id="WP_207862406.1">
    <property type="nucleotide sequence ID" value="NZ_JAFREP010000037.1"/>
</dbReference>
<dbReference type="InterPro" id="IPR006205">
    <property type="entry name" value="Mev_gal_kin"/>
</dbReference>
<dbReference type="InterPro" id="IPR006204">
    <property type="entry name" value="GHMP_kinase_N_dom"/>
</dbReference>
<evidence type="ECO:0000256" key="1">
    <source>
        <dbReference type="ARBA" id="ARBA00022490"/>
    </source>
</evidence>
<dbReference type="Gene3D" id="3.30.230.120">
    <property type="match status" value="1"/>
</dbReference>
<comment type="caution">
    <text evidence="10">The sequence shown here is derived from an EMBL/GenBank/DDBJ whole genome shotgun (WGS) entry which is preliminary data.</text>
</comment>
<dbReference type="PANTHER" id="PTHR43290">
    <property type="entry name" value="MEVALONATE KINASE"/>
    <property type="match status" value="1"/>
</dbReference>
<evidence type="ECO:0000256" key="5">
    <source>
        <dbReference type="ARBA" id="ARBA00022777"/>
    </source>
</evidence>
<dbReference type="InterPro" id="IPR036554">
    <property type="entry name" value="GHMP_kinase_C_sf"/>
</dbReference>
<evidence type="ECO:0000256" key="6">
    <source>
        <dbReference type="ARBA" id="ARBA00022840"/>
    </source>
</evidence>
<feature type="domain" description="GHMP kinase N-terminal" evidence="9">
    <location>
        <begin position="72"/>
        <end position="148"/>
    </location>
</feature>
<evidence type="ECO:0000313" key="11">
    <source>
        <dbReference type="Proteomes" id="UP000664417"/>
    </source>
</evidence>
<dbReference type="PANTHER" id="PTHR43290:SF2">
    <property type="entry name" value="MEVALONATE KINASE"/>
    <property type="match status" value="1"/>
</dbReference>
<accession>A0A8J7QPS8</accession>
<dbReference type="SUPFAM" id="SSF54211">
    <property type="entry name" value="Ribosomal protein S5 domain 2-like"/>
    <property type="match status" value="1"/>
</dbReference>
<sequence>MNISAPARIDLAGGTLDVPPLCFLIRHAATLNIAVNRRVSLSITDARGKLNRAGDITDLAAWPLYNEALTYFGQDTDQLGFQVTGNIPPASGLGGSSSLLVALVRLLNESLGNRPEEKVLLDQVTVLEHRLLGKPAGTQDGIAAIYGGMNWIHYHRGYPVVENVAVPAFLTKNPLLLVYSDQQHHSGINNWSVVSRACEGDPETLRVLNALADNAHAMKESLEASDERGFFETVRTESRLRRDLCPDILNPAMAKFAESVGEGVACKACGAGGGGAMWVYAPGLRLADVADVASRNALQAWEVKIDFNGVGEVSL</sequence>
<keyword evidence="5" id="KW-0418">Kinase</keyword>
<organism evidence="10 11">
    <name type="scientific">Acanthopleuribacter pedis</name>
    <dbReference type="NCBI Taxonomy" id="442870"/>
    <lineage>
        <taxon>Bacteria</taxon>
        <taxon>Pseudomonadati</taxon>
        <taxon>Acidobacteriota</taxon>
        <taxon>Holophagae</taxon>
        <taxon>Acanthopleuribacterales</taxon>
        <taxon>Acanthopleuribacteraceae</taxon>
        <taxon>Acanthopleuribacter</taxon>
    </lineage>
</organism>
<gene>
    <name evidence="10" type="ORF">J3U88_28425</name>
</gene>
<dbReference type="GO" id="GO:0005829">
    <property type="term" value="C:cytosol"/>
    <property type="evidence" value="ECO:0007669"/>
    <property type="project" value="TreeGrafter"/>
</dbReference>
<dbReference type="GO" id="GO:0004496">
    <property type="term" value="F:mevalonate kinase activity"/>
    <property type="evidence" value="ECO:0007669"/>
    <property type="project" value="InterPro"/>
</dbReference>
<protein>
    <recommendedName>
        <fullName evidence="9">GHMP kinase N-terminal domain-containing protein</fullName>
    </recommendedName>
</protein>
<keyword evidence="8" id="KW-0443">Lipid metabolism</keyword>
<dbReference type="InterPro" id="IPR001174">
    <property type="entry name" value="HddA/FKP"/>
</dbReference>
<dbReference type="Pfam" id="PF00288">
    <property type="entry name" value="GHMP_kinases_N"/>
    <property type="match status" value="1"/>
</dbReference>
<evidence type="ECO:0000259" key="9">
    <source>
        <dbReference type="Pfam" id="PF00288"/>
    </source>
</evidence>
<keyword evidence="1" id="KW-0963">Cytoplasm</keyword>
<dbReference type="GO" id="GO:0019287">
    <property type="term" value="P:isopentenyl diphosphate biosynthetic process, mevalonate pathway"/>
    <property type="evidence" value="ECO:0007669"/>
    <property type="project" value="TreeGrafter"/>
</dbReference>
<dbReference type="GO" id="GO:0005524">
    <property type="term" value="F:ATP binding"/>
    <property type="evidence" value="ECO:0007669"/>
    <property type="project" value="UniProtKB-KW"/>
</dbReference>
<name>A0A8J7QPS8_9BACT</name>
<keyword evidence="11" id="KW-1185">Reference proteome</keyword>
<dbReference type="AlphaFoldDB" id="A0A8J7QPS8"/>
<dbReference type="EMBL" id="JAFREP010000037">
    <property type="protein sequence ID" value="MBO1322433.1"/>
    <property type="molecule type" value="Genomic_DNA"/>
</dbReference>
<evidence type="ECO:0000313" key="10">
    <source>
        <dbReference type="EMBL" id="MBO1322433.1"/>
    </source>
</evidence>
<evidence type="ECO:0000256" key="7">
    <source>
        <dbReference type="ARBA" id="ARBA00022842"/>
    </source>
</evidence>
<keyword evidence="7" id="KW-0460">Magnesium</keyword>
<evidence type="ECO:0000256" key="4">
    <source>
        <dbReference type="ARBA" id="ARBA00022741"/>
    </source>
</evidence>
<evidence type="ECO:0000256" key="2">
    <source>
        <dbReference type="ARBA" id="ARBA00022516"/>
    </source>
</evidence>